<evidence type="ECO:0000313" key="3">
    <source>
        <dbReference type="Proteomes" id="UP000269708"/>
    </source>
</evidence>
<reference evidence="2 3" key="1">
    <citation type="submission" date="2018-11" db="EMBL/GenBank/DDBJ databases">
        <title>Genomic Encyclopedia of Type Strains, Phase IV (KMG-IV): sequencing the most valuable type-strain genomes for metagenomic binning, comparative biology and taxonomic classification.</title>
        <authorList>
            <person name="Goeker M."/>
        </authorList>
    </citation>
    <scope>NUCLEOTIDE SEQUENCE [LARGE SCALE GENOMIC DNA]</scope>
    <source>
        <strain evidence="2 3">DSM 25623</strain>
    </source>
</reference>
<gene>
    <name evidence="2" type="ORF">EDC50_2744</name>
</gene>
<keyword evidence="3" id="KW-1185">Reference proteome</keyword>
<accession>A0A3N4VF97</accession>
<keyword evidence="1" id="KW-0732">Signal</keyword>
<dbReference type="EMBL" id="RKQN01000004">
    <property type="protein sequence ID" value="RPE75847.1"/>
    <property type="molecule type" value="Genomic_DNA"/>
</dbReference>
<comment type="caution">
    <text evidence="2">The sequence shown here is derived from an EMBL/GenBank/DDBJ whole genome shotgun (WGS) entry which is preliminary data.</text>
</comment>
<protein>
    <submittedName>
        <fullName evidence="2">Uncharacterized protein</fullName>
    </submittedName>
</protein>
<name>A0A3N4VF97_9GAMM</name>
<dbReference type="Proteomes" id="UP000269708">
    <property type="component" value="Unassembled WGS sequence"/>
</dbReference>
<feature type="chain" id="PRO_5018157356" evidence="1">
    <location>
        <begin position="24"/>
        <end position="216"/>
    </location>
</feature>
<dbReference type="RefSeq" id="WP_242002983.1">
    <property type="nucleotide sequence ID" value="NZ_RKQN01000004.1"/>
</dbReference>
<proteinExistence type="predicted"/>
<organism evidence="2 3">
    <name type="scientific">Vulcaniibacterium tengchongense</name>
    <dbReference type="NCBI Taxonomy" id="1273429"/>
    <lineage>
        <taxon>Bacteria</taxon>
        <taxon>Pseudomonadati</taxon>
        <taxon>Pseudomonadota</taxon>
        <taxon>Gammaproteobacteria</taxon>
        <taxon>Lysobacterales</taxon>
        <taxon>Lysobacteraceae</taxon>
        <taxon>Vulcaniibacterium</taxon>
    </lineage>
</organism>
<evidence type="ECO:0000313" key="2">
    <source>
        <dbReference type="EMBL" id="RPE75847.1"/>
    </source>
</evidence>
<dbReference type="AlphaFoldDB" id="A0A3N4VF97"/>
<sequence length="216" mass="22822">MSPRALLPAAALAGLLLIAPARAQDEACARGLGRGWPPATENYGTAAERLFAAGAAPALSLTRLPPRGTESALLLIPGEGAGDWTVRRSEADERIDAWNGGRRELRVGQQPDVAQAPIPAALAQRVVAQWRRALAGLVPQDRAAQYHDGETLLFVVGGERVAGPAPRCGAGALLLRQAELMNEAADEEDEDDRAELWRDLAESLDELERTLAGAAG</sequence>
<feature type="signal peptide" evidence="1">
    <location>
        <begin position="1"/>
        <end position="23"/>
    </location>
</feature>
<evidence type="ECO:0000256" key="1">
    <source>
        <dbReference type="SAM" id="SignalP"/>
    </source>
</evidence>